<gene>
    <name evidence="1" type="ORF">NCTC10736_04160</name>
</gene>
<protein>
    <submittedName>
        <fullName evidence="1">Uncharacterized protein</fullName>
    </submittedName>
</protein>
<evidence type="ECO:0000313" key="1">
    <source>
        <dbReference type="EMBL" id="SUJ13301.1"/>
    </source>
</evidence>
<proteinExistence type="predicted"/>
<reference evidence="1 2" key="1">
    <citation type="submission" date="2018-06" db="EMBL/GenBank/DDBJ databases">
        <authorList>
            <consortium name="Pathogen Informatics"/>
            <person name="Doyle S."/>
        </authorList>
    </citation>
    <scope>NUCLEOTIDE SEQUENCE [LARGE SCALE GENOMIC DNA]</scope>
    <source>
        <strain evidence="1 2">NCTC10736</strain>
    </source>
</reference>
<dbReference type="RefSeq" id="WP_258866571.1">
    <property type="nucleotide sequence ID" value="NZ_UGYV01000005.1"/>
</dbReference>
<organism evidence="1 2">
    <name type="scientific">Shewanella morhuae</name>
    <dbReference type="NCBI Taxonomy" id="365591"/>
    <lineage>
        <taxon>Bacteria</taxon>
        <taxon>Pseudomonadati</taxon>
        <taxon>Pseudomonadota</taxon>
        <taxon>Gammaproteobacteria</taxon>
        <taxon>Alteromonadales</taxon>
        <taxon>Shewanellaceae</taxon>
        <taxon>Shewanella</taxon>
    </lineage>
</organism>
<evidence type="ECO:0000313" key="2">
    <source>
        <dbReference type="Proteomes" id="UP000255061"/>
    </source>
</evidence>
<dbReference type="Proteomes" id="UP000255061">
    <property type="component" value="Unassembled WGS sequence"/>
</dbReference>
<sequence>MAELIDLSKVPVPDIIQPLSFEQRFAALKQILVGIDQGYQAVLALESDPITKLLQVFAYREMHLVAQINDATRGNILASSTGNNLIALGSRYDLAPLVIKREMQLQYRLSQKLLRMSHHLSVVCKWRLMG</sequence>
<dbReference type="EMBL" id="UGYV01000005">
    <property type="protein sequence ID" value="SUJ13301.1"/>
    <property type="molecule type" value="Genomic_DNA"/>
</dbReference>
<name>A0A380C563_9GAMM</name>
<accession>A0A380C563</accession>
<dbReference type="AlphaFoldDB" id="A0A380C563"/>